<comment type="caution">
    <text evidence="1">The sequence shown here is derived from an EMBL/GenBank/DDBJ whole genome shotgun (WGS) entry which is preliminary data.</text>
</comment>
<keyword evidence="2" id="KW-1185">Reference proteome</keyword>
<evidence type="ECO:0000313" key="1">
    <source>
        <dbReference type="EMBL" id="KAL0170407.1"/>
    </source>
</evidence>
<organism evidence="1 2">
    <name type="scientific">Cirrhinus mrigala</name>
    <name type="common">Mrigala</name>
    <dbReference type="NCBI Taxonomy" id="683832"/>
    <lineage>
        <taxon>Eukaryota</taxon>
        <taxon>Metazoa</taxon>
        <taxon>Chordata</taxon>
        <taxon>Craniata</taxon>
        <taxon>Vertebrata</taxon>
        <taxon>Euteleostomi</taxon>
        <taxon>Actinopterygii</taxon>
        <taxon>Neopterygii</taxon>
        <taxon>Teleostei</taxon>
        <taxon>Ostariophysi</taxon>
        <taxon>Cypriniformes</taxon>
        <taxon>Cyprinidae</taxon>
        <taxon>Labeoninae</taxon>
        <taxon>Labeonini</taxon>
        <taxon>Cirrhinus</taxon>
    </lineage>
</organism>
<feature type="non-terminal residue" evidence="1">
    <location>
        <position position="68"/>
    </location>
</feature>
<dbReference type="AlphaFoldDB" id="A0ABD0P910"/>
<reference evidence="1 2" key="1">
    <citation type="submission" date="2024-05" db="EMBL/GenBank/DDBJ databases">
        <title>Genome sequencing and assembly of Indian major carp, Cirrhinus mrigala (Hamilton, 1822).</title>
        <authorList>
            <person name="Mohindra V."/>
            <person name="Chowdhury L.M."/>
            <person name="Lal K."/>
            <person name="Jena J.K."/>
        </authorList>
    </citation>
    <scope>NUCLEOTIDE SEQUENCE [LARGE SCALE GENOMIC DNA]</scope>
    <source>
        <strain evidence="1">CM1030</strain>
        <tissue evidence="1">Blood</tissue>
    </source>
</reference>
<dbReference type="Proteomes" id="UP001529510">
    <property type="component" value="Unassembled WGS sequence"/>
</dbReference>
<protein>
    <submittedName>
        <fullName evidence="1">Uncharacterized protein</fullName>
    </submittedName>
</protein>
<evidence type="ECO:0000313" key="2">
    <source>
        <dbReference type="Proteomes" id="UP001529510"/>
    </source>
</evidence>
<name>A0ABD0P910_CIRMR</name>
<proteinExistence type="predicted"/>
<sequence length="68" mass="7200">MCKGPCVLGSSSDAPDADLLGMLGADSLGRLKRLQQRLVQPQGLLGPCPPPSFPGHQDFFKCFLQTAS</sequence>
<dbReference type="EMBL" id="JAMKFB020000017">
    <property type="protein sequence ID" value="KAL0170407.1"/>
    <property type="molecule type" value="Genomic_DNA"/>
</dbReference>
<dbReference type="PANTHER" id="PTHR28678">
    <property type="entry name" value="CODANIN-1"/>
    <property type="match status" value="1"/>
</dbReference>
<gene>
    <name evidence="1" type="ORF">M9458_035003</name>
</gene>
<dbReference type="PANTHER" id="PTHR28678:SF1">
    <property type="entry name" value="CODANIN-1"/>
    <property type="match status" value="1"/>
</dbReference>
<dbReference type="InterPro" id="IPR040031">
    <property type="entry name" value="Codanin-1"/>
</dbReference>
<accession>A0ABD0P910</accession>